<dbReference type="EMBL" id="SIOX01000001">
    <property type="protein sequence ID" value="TAX81152.1"/>
    <property type="molecule type" value="Genomic_DNA"/>
</dbReference>
<evidence type="ECO:0008006" key="3">
    <source>
        <dbReference type="Google" id="ProtNLM"/>
    </source>
</evidence>
<accession>A0ABY1X7G5</accession>
<evidence type="ECO:0000313" key="1">
    <source>
        <dbReference type="EMBL" id="TAX81152.1"/>
    </source>
</evidence>
<protein>
    <recommendedName>
        <fullName evidence="3">Dehydrogenase</fullName>
    </recommendedName>
</protein>
<name>A0ABY1X7G5_9HYPH</name>
<sequence>MHAQSKNSETEDLGDAVDEALAWHDGNARATIETLLLDCQFLREQLHLANGCISRGLTRGWYASAERSTGRA</sequence>
<evidence type="ECO:0000313" key="2">
    <source>
        <dbReference type="Proteomes" id="UP000291659"/>
    </source>
</evidence>
<reference evidence="1 2" key="1">
    <citation type="submission" date="2019-02" db="EMBL/GenBank/DDBJ databases">
        <title>The genomic architecture of introgression among sibling species of bacteria.</title>
        <authorList>
            <person name="Cavassim M.I.A."/>
            <person name="Moeskjaer S."/>
            <person name="Moslemi C."/>
            <person name="Fields B."/>
            <person name="Bachmann A."/>
            <person name="Vilhjalmsson B."/>
            <person name="Schierup M.H."/>
            <person name="Young J.P.W."/>
            <person name="Andersen S.U."/>
        </authorList>
    </citation>
    <scope>NUCLEOTIDE SEQUENCE [LARGE SCALE GENOMIC DNA]</scope>
    <source>
        <strain evidence="1 2">SM141A</strain>
    </source>
</reference>
<gene>
    <name evidence="1" type="ORF">ELH98_08770</name>
</gene>
<proteinExistence type="predicted"/>
<dbReference type="Proteomes" id="UP000291659">
    <property type="component" value="Unassembled WGS sequence"/>
</dbReference>
<keyword evidence="2" id="KW-1185">Reference proteome</keyword>
<organism evidence="1 2">
    <name type="scientific">Rhizobium ruizarguesonis</name>
    <dbReference type="NCBI Taxonomy" id="2081791"/>
    <lineage>
        <taxon>Bacteria</taxon>
        <taxon>Pseudomonadati</taxon>
        <taxon>Pseudomonadota</taxon>
        <taxon>Alphaproteobacteria</taxon>
        <taxon>Hyphomicrobiales</taxon>
        <taxon>Rhizobiaceae</taxon>
        <taxon>Rhizobium/Agrobacterium group</taxon>
        <taxon>Rhizobium</taxon>
    </lineage>
</organism>
<comment type="caution">
    <text evidence="1">The sequence shown here is derived from an EMBL/GenBank/DDBJ whole genome shotgun (WGS) entry which is preliminary data.</text>
</comment>